<reference evidence="1" key="1">
    <citation type="submission" date="2020-08" db="EMBL/GenBank/DDBJ databases">
        <title>Bridging the membrane lipid divide: bacteria of the FCB group superphylum have the potential to synthesize archaeal ether lipids.</title>
        <authorList>
            <person name="Villanueva L."/>
            <person name="von Meijenfeldt F.A.B."/>
            <person name="Westbye A.B."/>
            <person name="Yadav S."/>
            <person name="Hopmans E.C."/>
            <person name="Dutilh B.E."/>
            <person name="Sinninghe Damste J.S."/>
        </authorList>
    </citation>
    <scope>NUCLEOTIDE SEQUENCE</scope>
    <source>
        <strain evidence="1">NIOZ-UU157</strain>
    </source>
</reference>
<protein>
    <submittedName>
        <fullName evidence="1">Uncharacterized protein</fullName>
    </submittedName>
</protein>
<sequence>MRGTLTTDAGTLQPGDEIITNQGSEMRYYVVEEAPRVSRLKTWHNGKTRYVATKCRVAMTMKTTTGVHAWNNQPWTNTWKTYEFRVPNENDPITKVDLNFKEIYITNKYQNG</sequence>
<accession>A0A7S9SU63</accession>
<dbReference type="EMBL" id="MW030560">
    <property type="protein sequence ID" value="QPI16426.1"/>
    <property type="molecule type" value="Genomic_DNA"/>
</dbReference>
<proteinExistence type="predicted"/>
<organism evidence="1">
    <name type="scientific">Virus NIOZ-UU157</name>
    <dbReference type="NCBI Taxonomy" id="2763269"/>
    <lineage>
        <taxon>Viruses</taxon>
    </lineage>
</organism>
<evidence type="ECO:0000313" key="1">
    <source>
        <dbReference type="EMBL" id="QPI16426.1"/>
    </source>
</evidence>
<gene>
    <name evidence="1" type="ORF">NIOZUU157_00319</name>
</gene>
<name>A0A7S9SU63_9VIRU</name>